<keyword evidence="1" id="KW-0862">Zinc</keyword>
<organism evidence="4 5">
    <name type="scientific">Giardia intestinalis (strain P15)</name>
    <name type="common">Giardia lamblia</name>
    <dbReference type="NCBI Taxonomy" id="658858"/>
    <lineage>
        <taxon>Eukaryota</taxon>
        <taxon>Metamonada</taxon>
        <taxon>Diplomonadida</taxon>
        <taxon>Hexamitidae</taxon>
        <taxon>Giardiinae</taxon>
        <taxon>Giardia</taxon>
    </lineage>
</organism>
<dbReference type="GO" id="GO:0072344">
    <property type="term" value="P:rescue of stalled ribosome"/>
    <property type="evidence" value="ECO:0007669"/>
    <property type="project" value="InterPro"/>
</dbReference>
<dbReference type="STRING" id="658858.E1EZM0"/>
<dbReference type="AlphaFoldDB" id="E1EZM0"/>
<evidence type="ECO:0000259" key="3">
    <source>
        <dbReference type="PROSITE" id="PS50089"/>
    </source>
</evidence>
<dbReference type="OrthoDB" id="3838338at2759"/>
<dbReference type="GO" id="GO:0043022">
    <property type="term" value="F:ribosome binding"/>
    <property type="evidence" value="ECO:0007669"/>
    <property type="project" value="TreeGrafter"/>
</dbReference>
<sequence length="617" mass="69917">MTEECGICYEEFTVAATTNCLHTVCYSCFLRNRVLCGRKACLLCSDVIKNAIIYKKGSLSLDAIQKQLRHDHRYKAFEARYISRYHAIVTADVMSEVNLLDLPPCPICSHHPTNKHDLQEHVRKEHEVEYCRVCIANKPSFMSDQLTYDRDALRKHMTHHPLCPLCKRPQYDNDSYKDHLLTEHHRCEICREHGVSDSYWRTANDLIEHHHSDHYVCTAPACKTVMVAFGTKDELLAHQVSTHPELFTQKELEDTQMRLFCGVKPDTSSNLTRQRKPKRRDVTNLISLTRFSLNNRIQNGEVDCRKRPNSYANTYNSHTSTIAEDAIFEMHTKLAIKNSLETARLESLMREPDTDQTISLADPQLALNPASESTQSIYDPAIELIERHKEQLSTISDLEPSRLPVLVAPMALPGPEYKQEQAGIHDSTPPTATQATLDRFLNKKKDAQNSSSSVSTIFDTNTPTPLSRAELLQRTHERLGIVYKPAKKKKVRPADTVEESLFTDGKDAGHSDDPVQVQDLGLFYGAPTHLGTQKVVPEIANKEQQQQQRQQQQQPIDSGTVRFPVDTSTSAKTSVQASLELYQRAATSNTSDSNTQPRIDQICGIPVIYKKKKKSQS</sequence>
<feature type="region of interest" description="Disordered" evidence="2">
    <location>
        <begin position="541"/>
        <end position="574"/>
    </location>
</feature>
<protein>
    <submittedName>
        <fullName evidence="4">Zinc finger domain-containing protein</fullName>
    </submittedName>
</protein>
<dbReference type="InterPro" id="IPR001841">
    <property type="entry name" value="Znf_RING"/>
</dbReference>
<dbReference type="SMART" id="SM00184">
    <property type="entry name" value="RING"/>
    <property type="match status" value="2"/>
</dbReference>
<dbReference type="SUPFAM" id="SSF57850">
    <property type="entry name" value="RING/U-box"/>
    <property type="match status" value="2"/>
</dbReference>
<dbReference type="PANTHER" id="PTHR22938:SF0">
    <property type="entry name" value="E3 UBIQUITIN-PROTEIN LIGASE ZNF598"/>
    <property type="match status" value="1"/>
</dbReference>
<dbReference type="InterPro" id="IPR013083">
    <property type="entry name" value="Znf_RING/FYVE/PHD"/>
</dbReference>
<reference evidence="4 5" key="1">
    <citation type="journal article" date="2010" name="BMC Genomics">
        <title>Genome analysis and comparative genomics of a Giardia intestinalis assemblage E isolate.</title>
        <authorList>
            <person name="Jerlstrom-Hultqvist J."/>
            <person name="Franzen O."/>
            <person name="Ankarklev J."/>
            <person name="Xu F."/>
            <person name="Nohynkova E."/>
            <person name="Andersson J.O."/>
            <person name="Svard S.G."/>
            <person name="Andersson B."/>
        </authorList>
    </citation>
    <scope>NUCLEOTIDE SEQUENCE [LARGE SCALE GENOMIC DNA]</scope>
    <source>
        <strain evidence="4 5">P15</strain>
    </source>
</reference>
<keyword evidence="1" id="KW-0863">Zinc-finger</keyword>
<evidence type="ECO:0000313" key="4">
    <source>
        <dbReference type="EMBL" id="EFO64354.1"/>
    </source>
</evidence>
<dbReference type="OMA" id="YWRTAND"/>
<dbReference type="PROSITE" id="PS50089">
    <property type="entry name" value="ZF_RING_2"/>
    <property type="match status" value="1"/>
</dbReference>
<dbReference type="SMART" id="SM00355">
    <property type="entry name" value="ZnF_C2H2"/>
    <property type="match status" value="5"/>
</dbReference>
<proteinExistence type="predicted"/>
<dbReference type="InterPro" id="IPR044288">
    <property type="entry name" value="ZNF598/HEL2"/>
</dbReference>
<evidence type="ECO:0000256" key="2">
    <source>
        <dbReference type="SAM" id="MobiDB-lite"/>
    </source>
</evidence>
<dbReference type="Gene3D" id="3.30.40.10">
    <property type="entry name" value="Zinc/RING finger domain, C3HC4 (zinc finger)"/>
    <property type="match status" value="1"/>
</dbReference>
<dbReference type="VEuPathDB" id="GiardiaDB:GLP15_2903"/>
<dbReference type="Proteomes" id="UP000008974">
    <property type="component" value="Unassembled WGS sequence"/>
</dbReference>
<accession>E1EZM0</accession>
<keyword evidence="1" id="KW-0479">Metal-binding</keyword>
<dbReference type="Pfam" id="PF25447">
    <property type="entry name" value="RING_ZNF598"/>
    <property type="match status" value="1"/>
</dbReference>
<comment type="caution">
    <text evidence="4">The sequence shown here is derived from an EMBL/GenBank/DDBJ whole genome shotgun (WGS) entry which is preliminary data.</text>
</comment>
<dbReference type="GO" id="GO:0061630">
    <property type="term" value="F:ubiquitin protein ligase activity"/>
    <property type="evidence" value="ECO:0007669"/>
    <property type="project" value="InterPro"/>
</dbReference>
<evidence type="ECO:0000313" key="5">
    <source>
        <dbReference type="Proteomes" id="UP000008974"/>
    </source>
</evidence>
<gene>
    <name evidence="4" type="ORF">GLP15_2903</name>
</gene>
<dbReference type="GO" id="GO:0008270">
    <property type="term" value="F:zinc ion binding"/>
    <property type="evidence" value="ECO:0007669"/>
    <property type="project" value="UniProtKB-KW"/>
</dbReference>
<dbReference type="InterPro" id="IPR013087">
    <property type="entry name" value="Znf_C2H2_type"/>
</dbReference>
<dbReference type="PANTHER" id="PTHR22938">
    <property type="entry name" value="ZINC FINGER PROTEIN 598"/>
    <property type="match status" value="1"/>
</dbReference>
<evidence type="ECO:0000256" key="1">
    <source>
        <dbReference type="PROSITE-ProRule" id="PRU00175"/>
    </source>
</evidence>
<dbReference type="EMBL" id="ACVC01000098">
    <property type="protein sequence ID" value="EFO64354.1"/>
    <property type="molecule type" value="Genomic_DNA"/>
</dbReference>
<name>E1EZM0_GIAIA</name>
<feature type="compositionally biased region" description="Low complexity" evidence="2">
    <location>
        <begin position="544"/>
        <end position="554"/>
    </location>
</feature>
<feature type="domain" description="RING-type" evidence="3">
    <location>
        <begin position="5"/>
        <end position="45"/>
    </location>
</feature>
<dbReference type="GO" id="GO:0016567">
    <property type="term" value="P:protein ubiquitination"/>
    <property type="evidence" value="ECO:0007669"/>
    <property type="project" value="TreeGrafter"/>
</dbReference>